<name>A0A9W7XKK3_9FUNG</name>
<dbReference type="EMBL" id="JANBOH010000153">
    <property type="protein sequence ID" value="KAJ1644615.1"/>
    <property type="molecule type" value="Genomic_DNA"/>
</dbReference>
<evidence type="ECO:0000313" key="2">
    <source>
        <dbReference type="EMBL" id="KAJ1644615.1"/>
    </source>
</evidence>
<comment type="caution">
    <text evidence="2">The sequence shown here is derived from an EMBL/GenBank/DDBJ whole genome shotgun (WGS) entry which is preliminary data.</text>
</comment>
<dbReference type="AlphaFoldDB" id="A0A9W7XKK3"/>
<dbReference type="Proteomes" id="UP001145021">
    <property type="component" value="Unassembled WGS sequence"/>
</dbReference>
<sequence length="411" mass="46136">MSEMSGRPWLEKIFASKSLELNEKRQKVGRPVQLILIQETDDKKYPVICEISDKKNYMRAALSRKLVKKLEKATNKSAAALQGANAVVVDFIPKLFDPLNKHAGESRVDVPVHVKRDNNAQFWMLITNLSYMGGDGNGTFDEPVFINTSPHVTKRMQAYLLLKGRSGYTSPKHESGMHVDHADVDVEMIESDTENDAGLSCSEHVHKKQRIAQDRTQTPTAQFQKPPVLGQIPFIVNADIAWQSETLWESLVIQQACVPLMRLSGLLEQEEEKHVQQRDDLREAPINRRVSAADECQEQEPSLAAFGGVQRQGHRLDPQPPRAEKNTDTRCQERISGLGRLLEPEGHGCVDSLVMMERFYGPEESSSPPVQEIDSPMADLLNADGHSLLDDADRYWDQASPLVIHSQLTDS</sequence>
<proteinExistence type="predicted"/>
<evidence type="ECO:0000256" key="1">
    <source>
        <dbReference type="SAM" id="MobiDB-lite"/>
    </source>
</evidence>
<gene>
    <name evidence="2" type="ORF">LPJ64_003723</name>
</gene>
<feature type="region of interest" description="Disordered" evidence="1">
    <location>
        <begin position="293"/>
        <end position="330"/>
    </location>
</feature>
<protein>
    <submittedName>
        <fullName evidence="2">Uncharacterized protein</fullName>
    </submittedName>
</protein>
<reference evidence="2" key="1">
    <citation type="submission" date="2022-07" db="EMBL/GenBank/DDBJ databases">
        <title>Phylogenomic reconstructions and comparative analyses of Kickxellomycotina fungi.</title>
        <authorList>
            <person name="Reynolds N.K."/>
            <person name="Stajich J.E."/>
            <person name="Barry K."/>
            <person name="Grigoriev I.V."/>
            <person name="Crous P."/>
            <person name="Smith M.E."/>
        </authorList>
    </citation>
    <scope>NUCLEOTIDE SEQUENCE</scope>
    <source>
        <strain evidence="2">NBRC 105413</strain>
    </source>
</reference>
<accession>A0A9W7XKK3</accession>
<keyword evidence="3" id="KW-1185">Reference proteome</keyword>
<organism evidence="2 3">
    <name type="scientific">Coemansia asiatica</name>
    <dbReference type="NCBI Taxonomy" id="1052880"/>
    <lineage>
        <taxon>Eukaryota</taxon>
        <taxon>Fungi</taxon>
        <taxon>Fungi incertae sedis</taxon>
        <taxon>Zoopagomycota</taxon>
        <taxon>Kickxellomycotina</taxon>
        <taxon>Kickxellomycetes</taxon>
        <taxon>Kickxellales</taxon>
        <taxon>Kickxellaceae</taxon>
        <taxon>Coemansia</taxon>
    </lineage>
</organism>
<evidence type="ECO:0000313" key="3">
    <source>
        <dbReference type="Proteomes" id="UP001145021"/>
    </source>
</evidence>
<feature type="compositionally biased region" description="Basic and acidic residues" evidence="1">
    <location>
        <begin position="314"/>
        <end position="330"/>
    </location>
</feature>